<name>A0A811SRK5_9POAL</name>
<dbReference type="PROSITE" id="PS01007">
    <property type="entry name" value="TRANSPOSASE_MUTATOR"/>
    <property type="match status" value="1"/>
</dbReference>
<keyword evidence="4" id="KW-0812">Transmembrane</keyword>
<organism evidence="6 7">
    <name type="scientific">Miscanthus lutarioriparius</name>
    <dbReference type="NCBI Taxonomy" id="422564"/>
    <lineage>
        <taxon>Eukaryota</taxon>
        <taxon>Viridiplantae</taxon>
        <taxon>Streptophyta</taxon>
        <taxon>Embryophyta</taxon>
        <taxon>Tracheophyta</taxon>
        <taxon>Spermatophyta</taxon>
        <taxon>Magnoliopsida</taxon>
        <taxon>Liliopsida</taxon>
        <taxon>Poales</taxon>
        <taxon>Poaceae</taxon>
        <taxon>PACMAD clade</taxon>
        <taxon>Panicoideae</taxon>
        <taxon>Andropogonodae</taxon>
        <taxon>Andropogoneae</taxon>
        <taxon>Saccharinae</taxon>
        <taxon>Miscanthus</taxon>
    </lineage>
</organism>
<protein>
    <recommendedName>
        <fullName evidence="5">DUF6737 domain-containing protein</fullName>
    </recommendedName>
</protein>
<keyword evidence="2" id="KW-0238">DNA-binding</keyword>
<keyword evidence="3" id="KW-0233">DNA recombination</keyword>
<gene>
    <name evidence="6" type="ORF">NCGR_LOCUS68052</name>
</gene>
<evidence type="ECO:0000313" key="7">
    <source>
        <dbReference type="Proteomes" id="UP000604825"/>
    </source>
</evidence>
<keyword evidence="4" id="KW-1133">Transmembrane helix</keyword>
<dbReference type="PANTHER" id="PTHR36046:SF1">
    <property type="entry name" value="DUF6737 DOMAIN-CONTAINING PROTEIN"/>
    <property type="match status" value="1"/>
</dbReference>
<evidence type="ECO:0000256" key="2">
    <source>
        <dbReference type="ARBA" id="ARBA00023125"/>
    </source>
</evidence>
<sequence>MGALCLLYPSTPPPCPCGARATAAAAAPSPFFSCAATAAATRLQLCGRSQRRAGVARVGGGGGGKGESGKSGAAAFFDEDGVVDDMDGYLNYLSLEYDSVWDTKPAWCQPWTILLTGTVAVACSWVLIQSAVITAGVSFVICAWWYIFLYSYPKAYTEMIAERRRKQLHKVAGDVPNLVICTDVCKGLETAVGSVFPQAENRECMKHLYQNFLKKYSGEFAPEAIEYLEEHHNRIWYRCAFSENNKCDYLTNNVSESFNAQIKKFKGLLLHELVDRIRELIMEKRYIRKMLARQWTDGILPNVMKELNLISNNLKVVKV</sequence>
<dbReference type="AlphaFoldDB" id="A0A811SRK5"/>
<reference evidence="6" key="1">
    <citation type="submission" date="2020-10" db="EMBL/GenBank/DDBJ databases">
        <authorList>
            <person name="Han B."/>
            <person name="Lu T."/>
            <person name="Zhao Q."/>
            <person name="Huang X."/>
            <person name="Zhao Y."/>
        </authorList>
    </citation>
    <scope>NUCLEOTIDE SEQUENCE</scope>
</reference>
<proteinExistence type="predicted"/>
<evidence type="ECO:0000256" key="1">
    <source>
        <dbReference type="ARBA" id="ARBA00022578"/>
    </source>
</evidence>
<dbReference type="GO" id="GO:0003677">
    <property type="term" value="F:DNA binding"/>
    <property type="evidence" value="ECO:0007669"/>
    <property type="project" value="UniProtKB-KW"/>
</dbReference>
<feature type="domain" description="DUF6737" evidence="5">
    <location>
        <begin position="99"/>
        <end position="155"/>
    </location>
</feature>
<dbReference type="GO" id="GO:0009507">
    <property type="term" value="C:chloroplast"/>
    <property type="evidence" value="ECO:0007669"/>
    <property type="project" value="TreeGrafter"/>
</dbReference>
<evidence type="ECO:0000256" key="4">
    <source>
        <dbReference type="SAM" id="Phobius"/>
    </source>
</evidence>
<keyword evidence="1" id="KW-0815">Transposition</keyword>
<keyword evidence="4" id="KW-0472">Membrane</keyword>
<feature type="transmembrane region" description="Helical" evidence="4">
    <location>
        <begin position="125"/>
        <end position="149"/>
    </location>
</feature>
<dbReference type="GO" id="GO:0004803">
    <property type="term" value="F:transposase activity"/>
    <property type="evidence" value="ECO:0007669"/>
    <property type="project" value="InterPro"/>
</dbReference>
<evidence type="ECO:0000256" key="3">
    <source>
        <dbReference type="ARBA" id="ARBA00023172"/>
    </source>
</evidence>
<dbReference type="Pfam" id="PF20522">
    <property type="entry name" value="DUF6737"/>
    <property type="match status" value="1"/>
</dbReference>
<comment type="caution">
    <text evidence="6">The sequence shown here is derived from an EMBL/GenBank/DDBJ whole genome shotgun (WGS) entry which is preliminary data.</text>
</comment>
<evidence type="ECO:0000259" key="5">
    <source>
        <dbReference type="Pfam" id="PF20522"/>
    </source>
</evidence>
<dbReference type="InterPro" id="IPR001207">
    <property type="entry name" value="Transposase_mutator"/>
</dbReference>
<dbReference type="GO" id="GO:0006313">
    <property type="term" value="P:DNA transposition"/>
    <property type="evidence" value="ECO:0007669"/>
    <property type="project" value="InterPro"/>
</dbReference>
<dbReference type="OrthoDB" id="1747990at2759"/>
<evidence type="ECO:0000313" key="6">
    <source>
        <dbReference type="EMBL" id="CAD6343954.1"/>
    </source>
</evidence>
<dbReference type="PANTHER" id="PTHR36046">
    <property type="entry name" value="PROTEIN, PUTATIVE-RELATED"/>
    <property type="match status" value="1"/>
</dbReference>
<dbReference type="InterPro" id="IPR046625">
    <property type="entry name" value="DUF6737"/>
</dbReference>
<dbReference type="EMBL" id="CAJGYO010000862">
    <property type="protein sequence ID" value="CAD6343954.1"/>
    <property type="molecule type" value="Genomic_DNA"/>
</dbReference>
<accession>A0A811SRK5</accession>
<dbReference type="Proteomes" id="UP000604825">
    <property type="component" value="Unassembled WGS sequence"/>
</dbReference>
<keyword evidence="7" id="KW-1185">Reference proteome</keyword>